<dbReference type="Gene3D" id="1.10.260.40">
    <property type="entry name" value="lambda repressor-like DNA-binding domains"/>
    <property type="match status" value="1"/>
</dbReference>
<dbReference type="PROSITE" id="PS50932">
    <property type="entry name" value="HTH_LACI_2"/>
    <property type="match status" value="1"/>
</dbReference>
<dbReference type="CDD" id="cd06267">
    <property type="entry name" value="PBP1_LacI_sugar_binding-like"/>
    <property type="match status" value="1"/>
</dbReference>
<protein>
    <submittedName>
        <fullName evidence="5">LacI family transcriptional regulator</fullName>
    </submittedName>
</protein>
<proteinExistence type="predicted"/>
<dbReference type="PROSITE" id="PS00356">
    <property type="entry name" value="HTH_LACI_1"/>
    <property type="match status" value="1"/>
</dbReference>
<reference evidence="5" key="1">
    <citation type="submission" date="2020-10" db="EMBL/GenBank/DDBJ databases">
        <title>Taxonomic study of unclassified bacteria belonging to the class Ktedonobacteria.</title>
        <authorList>
            <person name="Yabe S."/>
            <person name="Wang C.M."/>
            <person name="Zheng Y."/>
            <person name="Sakai Y."/>
            <person name="Cavaletti L."/>
            <person name="Monciardini P."/>
            <person name="Donadio S."/>
        </authorList>
    </citation>
    <scope>NUCLEOTIDE SEQUENCE</scope>
    <source>
        <strain evidence="5">ID150040</strain>
    </source>
</reference>
<dbReference type="Pfam" id="PF00356">
    <property type="entry name" value="LacI"/>
    <property type="match status" value="1"/>
</dbReference>
<keyword evidence="1" id="KW-0805">Transcription regulation</keyword>
<evidence type="ECO:0000256" key="2">
    <source>
        <dbReference type="ARBA" id="ARBA00023125"/>
    </source>
</evidence>
<dbReference type="Pfam" id="PF13377">
    <property type="entry name" value="Peripla_BP_3"/>
    <property type="match status" value="1"/>
</dbReference>
<dbReference type="InterPro" id="IPR046335">
    <property type="entry name" value="LacI/GalR-like_sensor"/>
</dbReference>
<gene>
    <name evidence="5" type="ORF">KSF_095270</name>
</gene>
<evidence type="ECO:0000259" key="4">
    <source>
        <dbReference type="PROSITE" id="PS50932"/>
    </source>
</evidence>
<dbReference type="InterPro" id="IPR028082">
    <property type="entry name" value="Peripla_BP_I"/>
</dbReference>
<dbReference type="PANTHER" id="PTHR30146">
    <property type="entry name" value="LACI-RELATED TRANSCRIPTIONAL REPRESSOR"/>
    <property type="match status" value="1"/>
</dbReference>
<dbReference type="PANTHER" id="PTHR30146:SF109">
    <property type="entry name" value="HTH-TYPE TRANSCRIPTIONAL REGULATOR GALS"/>
    <property type="match status" value="1"/>
</dbReference>
<sequence>MNLRPPVTLADIAREAQVSIGTVSRVLNGREGTIKISQATASRVLDAAQRLGYQPNPFAAALRTQRTGVLGAILRDMGDPFLSELARALQRAAHKQGFELLIGHADYDQETAQRQVAFMLNHWFDGLFLLGNIPGDAALLAMVQQSRTPCVAVASGMQLPVPLVTVDEVQGTLLSLEYLFHLGHRHIAFVGYMEHAGVSERLATFRQFVQDRGLVWHDEYELRCGCTSGDVSSRLHQLLSLSSPPTAIFCASDVLALRTMSIAWQHGFHLPDQLSIIGFDDIESAAESAPALTTICQPIPLMAHEAVSMLRTLIDGLLYDVDQDRRIVQPELIVRASCSSARP</sequence>
<comment type="caution">
    <text evidence="5">The sequence shown here is derived from an EMBL/GenBank/DDBJ whole genome shotgun (WGS) entry which is preliminary data.</text>
</comment>
<keyword evidence="6" id="KW-1185">Reference proteome</keyword>
<dbReference type="GO" id="GO:0000976">
    <property type="term" value="F:transcription cis-regulatory region binding"/>
    <property type="evidence" value="ECO:0007669"/>
    <property type="project" value="TreeGrafter"/>
</dbReference>
<dbReference type="AlphaFoldDB" id="A0A8J3IPE7"/>
<dbReference type="SUPFAM" id="SSF47413">
    <property type="entry name" value="lambda repressor-like DNA-binding domains"/>
    <property type="match status" value="1"/>
</dbReference>
<dbReference type="Gene3D" id="3.40.50.2300">
    <property type="match status" value="2"/>
</dbReference>
<dbReference type="SUPFAM" id="SSF53822">
    <property type="entry name" value="Periplasmic binding protein-like I"/>
    <property type="match status" value="1"/>
</dbReference>
<dbReference type="RefSeq" id="WP_220210121.1">
    <property type="nucleotide sequence ID" value="NZ_BNJK01000002.1"/>
</dbReference>
<keyword evidence="2" id="KW-0238">DNA-binding</keyword>
<organism evidence="5 6">
    <name type="scientific">Reticulibacter mediterranei</name>
    <dbReference type="NCBI Taxonomy" id="2778369"/>
    <lineage>
        <taxon>Bacteria</taxon>
        <taxon>Bacillati</taxon>
        <taxon>Chloroflexota</taxon>
        <taxon>Ktedonobacteria</taxon>
        <taxon>Ktedonobacterales</taxon>
        <taxon>Reticulibacteraceae</taxon>
        <taxon>Reticulibacter</taxon>
    </lineage>
</organism>
<dbReference type="GO" id="GO:0003700">
    <property type="term" value="F:DNA-binding transcription factor activity"/>
    <property type="evidence" value="ECO:0007669"/>
    <property type="project" value="TreeGrafter"/>
</dbReference>
<feature type="domain" description="HTH lacI-type" evidence="4">
    <location>
        <begin position="7"/>
        <end position="64"/>
    </location>
</feature>
<dbReference type="CDD" id="cd01392">
    <property type="entry name" value="HTH_LacI"/>
    <property type="match status" value="1"/>
</dbReference>
<dbReference type="InterPro" id="IPR010982">
    <property type="entry name" value="Lambda_DNA-bd_dom_sf"/>
</dbReference>
<accession>A0A8J3IPE7</accession>
<evidence type="ECO:0000256" key="1">
    <source>
        <dbReference type="ARBA" id="ARBA00023015"/>
    </source>
</evidence>
<evidence type="ECO:0000256" key="3">
    <source>
        <dbReference type="ARBA" id="ARBA00023163"/>
    </source>
</evidence>
<name>A0A8J3IPE7_9CHLR</name>
<dbReference type="Proteomes" id="UP000597444">
    <property type="component" value="Unassembled WGS sequence"/>
</dbReference>
<evidence type="ECO:0000313" key="6">
    <source>
        <dbReference type="Proteomes" id="UP000597444"/>
    </source>
</evidence>
<dbReference type="EMBL" id="BNJK01000002">
    <property type="protein sequence ID" value="GHO99479.1"/>
    <property type="molecule type" value="Genomic_DNA"/>
</dbReference>
<evidence type="ECO:0000313" key="5">
    <source>
        <dbReference type="EMBL" id="GHO99479.1"/>
    </source>
</evidence>
<dbReference type="InterPro" id="IPR000843">
    <property type="entry name" value="HTH_LacI"/>
</dbReference>
<keyword evidence="3" id="KW-0804">Transcription</keyword>
<dbReference type="SMART" id="SM00354">
    <property type="entry name" value="HTH_LACI"/>
    <property type="match status" value="1"/>
</dbReference>